<keyword evidence="8" id="KW-1185">Reference proteome</keyword>
<evidence type="ECO:0000259" key="5">
    <source>
        <dbReference type="Pfam" id="PF25954"/>
    </source>
</evidence>
<dbReference type="Gene3D" id="2.40.420.20">
    <property type="match status" value="1"/>
</dbReference>
<feature type="domain" description="CzcB-like barrel-sandwich hybrid" evidence="6">
    <location>
        <begin position="76"/>
        <end position="213"/>
    </location>
</feature>
<dbReference type="InterPro" id="IPR006143">
    <property type="entry name" value="RND_pump_MFP"/>
</dbReference>
<feature type="signal peptide" evidence="4">
    <location>
        <begin position="1"/>
        <end position="20"/>
    </location>
</feature>
<sequence>MRKKLIFTCIAFITGSYTLCSCQTAPTVTTEPATSSFCLSDSLATNIKLDTALTRPVQNELTLSGKVTFDEKGVFKIFPLVGGHVLDVKVELGEFVQRGQILAVIKSGEIADYEKQLIEARANLQLAQKNLDVAQDMFKAGLTSERDLLAAKKEHQNAKADIQKIQEIFKIYNITRNSEYVVKAPAAGFIAEKNINRDTQIRSDDAGNIFTISSMNQIWVMANVYETDIAKIESGQEVEVTTLSYPDKIFRGKIDKSMNIIDPETRVMKVRIRMENPDYLLKPEMFATVRVKYGYPGNEQMITVASQDIIFDKSRNFVVVYRKKCDLEIREVEIFKTSGSQTYIKNGLQEGEKLISQNQLLVYNALNS</sequence>
<dbReference type="Pfam" id="PF25954">
    <property type="entry name" value="Beta-barrel_RND_2"/>
    <property type="match status" value="1"/>
</dbReference>
<dbReference type="AlphaFoldDB" id="A0A5M6DTG9"/>
<dbReference type="InterPro" id="IPR058647">
    <property type="entry name" value="BSH_CzcB-like"/>
</dbReference>
<feature type="domain" description="CusB-like beta-barrel" evidence="5">
    <location>
        <begin position="217"/>
        <end position="292"/>
    </location>
</feature>
<evidence type="ECO:0000256" key="3">
    <source>
        <dbReference type="SAM" id="Coils"/>
    </source>
</evidence>
<keyword evidence="2" id="KW-0813">Transport</keyword>
<protein>
    <submittedName>
        <fullName evidence="7">Efflux RND transporter periplasmic adaptor subunit</fullName>
    </submittedName>
</protein>
<organism evidence="7 8">
    <name type="scientific">Adhaeribacter rhizoryzae</name>
    <dbReference type="NCBI Taxonomy" id="2607907"/>
    <lineage>
        <taxon>Bacteria</taxon>
        <taxon>Pseudomonadati</taxon>
        <taxon>Bacteroidota</taxon>
        <taxon>Cytophagia</taxon>
        <taxon>Cytophagales</taxon>
        <taxon>Hymenobacteraceae</taxon>
        <taxon>Adhaeribacter</taxon>
    </lineage>
</organism>
<dbReference type="NCBIfam" id="TIGR01730">
    <property type="entry name" value="RND_mfp"/>
    <property type="match status" value="1"/>
</dbReference>
<dbReference type="GO" id="GO:0016020">
    <property type="term" value="C:membrane"/>
    <property type="evidence" value="ECO:0007669"/>
    <property type="project" value="InterPro"/>
</dbReference>
<dbReference type="PANTHER" id="PTHR30097:SF4">
    <property type="entry name" value="SLR6042 PROTEIN"/>
    <property type="match status" value="1"/>
</dbReference>
<dbReference type="RefSeq" id="WP_150086696.1">
    <property type="nucleotide sequence ID" value="NZ_VWSF01000001.1"/>
</dbReference>
<evidence type="ECO:0000256" key="1">
    <source>
        <dbReference type="ARBA" id="ARBA00009477"/>
    </source>
</evidence>
<evidence type="ECO:0000256" key="4">
    <source>
        <dbReference type="SAM" id="SignalP"/>
    </source>
</evidence>
<dbReference type="InterPro" id="IPR051909">
    <property type="entry name" value="MFP_Cation_Efflux"/>
</dbReference>
<dbReference type="PROSITE" id="PS51257">
    <property type="entry name" value="PROKAR_LIPOPROTEIN"/>
    <property type="match status" value="1"/>
</dbReference>
<dbReference type="Proteomes" id="UP000323426">
    <property type="component" value="Unassembled WGS sequence"/>
</dbReference>
<dbReference type="GO" id="GO:0022857">
    <property type="term" value="F:transmembrane transporter activity"/>
    <property type="evidence" value="ECO:0007669"/>
    <property type="project" value="InterPro"/>
</dbReference>
<feature type="chain" id="PRO_5024377491" evidence="4">
    <location>
        <begin position="21"/>
        <end position="368"/>
    </location>
</feature>
<evidence type="ECO:0000256" key="2">
    <source>
        <dbReference type="ARBA" id="ARBA00022448"/>
    </source>
</evidence>
<comment type="caution">
    <text evidence="7">The sequence shown here is derived from an EMBL/GenBank/DDBJ whole genome shotgun (WGS) entry which is preliminary data.</text>
</comment>
<dbReference type="GO" id="GO:0030313">
    <property type="term" value="C:cell envelope"/>
    <property type="evidence" value="ECO:0007669"/>
    <property type="project" value="TreeGrafter"/>
</dbReference>
<dbReference type="GO" id="GO:0015679">
    <property type="term" value="P:plasma membrane copper ion transport"/>
    <property type="evidence" value="ECO:0007669"/>
    <property type="project" value="TreeGrafter"/>
</dbReference>
<dbReference type="Gene3D" id="2.40.30.170">
    <property type="match status" value="1"/>
</dbReference>
<feature type="coiled-coil region" evidence="3">
    <location>
        <begin position="110"/>
        <end position="168"/>
    </location>
</feature>
<dbReference type="FunFam" id="2.40.30.170:FF:000010">
    <property type="entry name" value="Efflux RND transporter periplasmic adaptor subunit"/>
    <property type="match status" value="1"/>
</dbReference>
<keyword evidence="4" id="KW-0732">Signal</keyword>
<dbReference type="PANTHER" id="PTHR30097">
    <property type="entry name" value="CATION EFFLUX SYSTEM PROTEIN CUSB"/>
    <property type="match status" value="1"/>
</dbReference>
<dbReference type="InterPro" id="IPR058792">
    <property type="entry name" value="Beta-barrel_RND_2"/>
</dbReference>
<evidence type="ECO:0000313" key="7">
    <source>
        <dbReference type="EMBL" id="KAA5549566.1"/>
    </source>
</evidence>
<keyword evidence="3" id="KW-0175">Coiled coil</keyword>
<dbReference type="SUPFAM" id="SSF111369">
    <property type="entry name" value="HlyD-like secretion proteins"/>
    <property type="match status" value="1"/>
</dbReference>
<reference evidence="7 8" key="1">
    <citation type="submission" date="2019-09" db="EMBL/GenBank/DDBJ databases">
        <title>Genome sequence and assembly of Adhaeribacter sp.</title>
        <authorList>
            <person name="Chhetri G."/>
        </authorList>
    </citation>
    <scope>NUCLEOTIDE SEQUENCE [LARGE SCALE GENOMIC DNA]</scope>
    <source>
        <strain evidence="7 8">DK36</strain>
    </source>
</reference>
<gene>
    <name evidence="7" type="ORF">F0145_02990</name>
</gene>
<evidence type="ECO:0000259" key="6">
    <source>
        <dbReference type="Pfam" id="PF25973"/>
    </source>
</evidence>
<dbReference type="EMBL" id="VWSF01000001">
    <property type="protein sequence ID" value="KAA5549566.1"/>
    <property type="molecule type" value="Genomic_DNA"/>
</dbReference>
<dbReference type="Pfam" id="PF25973">
    <property type="entry name" value="BSH_CzcB"/>
    <property type="match status" value="1"/>
</dbReference>
<dbReference type="Gene3D" id="2.40.50.100">
    <property type="match status" value="1"/>
</dbReference>
<accession>A0A5M6DTG9</accession>
<dbReference type="GO" id="GO:0060003">
    <property type="term" value="P:copper ion export"/>
    <property type="evidence" value="ECO:0007669"/>
    <property type="project" value="TreeGrafter"/>
</dbReference>
<evidence type="ECO:0000313" key="8">
    <source>
        <dbReference type="Proteomes" id="UP000323426"/>
    </source>
</evidence>
<proteinExistence type="inferred from homology"/>
<comment type="similarity">
    <text evidence="1">Belongs to the membrane fusion protein (MFP) (TC 8.A.1) family.</text>
</comment>
<name>A0A5M6DTG9_9BACT</name>